<evidence type="ECO:0000313" key="3">
    <source>
        <dbReference type="Proteomes" id="UP000185557"/>
    </source>
</evidence>
<name>A0A1U7J462_9CYAN</name>
<dbReference type="InterPro" id="IPR032710">
    <property type="entry name" value="NTF2-like_dom_sf"/>
</dbReference>
<keyword evidence="1" id="KW-0732">Signal</keyword>
<comment type="caution">
    <text evidence="2">The sequence shown here is derived from an EMBL/GenBank/DDBJ whole genome shotgun (WGS) entry which is preliminary data.</text>
</comment>
<feature type="chain" id="PRO_5013364299" description="SnoaL-like domain-containing protein" evidence="1">
    <location>
        <begin position="33"/>
        <end position="274"/>
    </location>
</feature>
<feature type="signal peptide" evidence="1">
    <location>
        <begin position="1"/>
        <end position="32"/>
    </location>
</feature>
<gene>
    <name evidence="2" type="ORF">NIES30_14615</name>
</gene>
<accession>A0A1U7J462</accession>
<dbReference type="SUPFAM" id="SSF54427">
    <property type="entry name" value="NTF2-like"/>
    <property type="match status" value="1"/>
</dbReference>
<proteinExistence type="predicted"/>
<evidence type="ECO:0000256" key="1">
    <source>
        <dbReference type="SAM" id="SignalP"/>
    </source>
</evidence>
<evidence type="ECO:0008006" key="4">
    <source>
        <dbReference type="Google" id="ProtNLM"/>
    </source>
</evidence>
<dbReference type="Gene3D" id="3.10.450.50">
    <property type="match status" value="1"/>
</dbReference>
<evidence type="ECO:0000313" key="2">
    <source>
        <dbReference type="EMBL" id="OKH47195.1"/>
    </source>
</evidence>
<dbReference type="STRING" id="549789.NIES30_14615"/>
<dbReference type="EMBL" id="MRCG01000010">
    <property type="protein sequence ID" value="OKH47195.1"/>
    <property type="molecule type" value="Genomic_DNA"/>
</dbReference>
<keyword evidence="3" id="KW-1185">Reference proteome</keyword>
<dbReference type="Proteomes" id="UP000185557">
    <property type="component" value="Unassembled WGS sequence"/>
</dbReference>
<organism evidence="2 3">
    <name type="scientific">Phormidium tenue NIES-30</name>
    <dbReference type="NCBI Taxonomy" id="549789"/>
    <lineage>
        <taxon>Bacteria</taxon>
        <taxon>Bacillati</taxon>
        <taxon>Cyanobacteriota</taxon>
        <taxon>Cyanophyceae</taxon>
        <taxon>Oscillatoriophycideae</taxon>
        <taxon>Oscillatoriales</taxon>
        <taxon>Oscillatoriaceae</taxon>
        <taxon>Phormidium</taxon>
    </lineage>
</organism>
<reference evidence="2 3" key="1">
    <citation type="submission" date="2016-11" db="EMBL/GenBank/DDBJ databases">
        <title>Draft Genome Sequences of Nine Cyanobacterial Strains from Diverse Habitats.</title>
        <authorList>
            <person name="Zhu T."/>
            <person name="Hou S."/>
            <person name="Lu X."/>
            <person name="Hess W.R."/>
        </authorList>
    </citation>
    <scope>NUCLEOTIDE SEQUENCE [LARGE SCALE GENOMIC DNA]</scope>
    <source>
        <strain evidence="2 3">NIES-30</strain>
    </source>
</reference>
<dbReference type="AlphaFoldDB" id="A0A1U7J462"/>
<sequence length="274" mass="29776">MRRFSVANSAVRRWSLGIVSMAAVLLSAGAIAPVTQANTSVNTPVLAQAAPAEVQQLLTDLEAAASSRNLDAVMAFYSEGFDSDTGFDYAQLRQTLETLWQQYPDLTYDIELLSWQANGPGSYTLETRTTVTGTQTRPDRTLTLAADTTSRQRLENGKIAYQETLSETSRLVSGENPPTLQVQLPTTLTPGQSYSFDTIVVEPLEGRSLMGVAVEEGVTAEDFFAPRPVVFDILSSGGLYKVGTAAAEPDSRWASTVVIREDGMVVETRRLRVE</sequence>
<protein>
    <recommendedName>
        <fullName evidence="4">SnoaL-like domain-containing protein</fullName>
    </recommendedName>
</protein>